<organism evidence="1 2">
    <name type="scientific">Aeromonas veronii</name>
    <dbReference type="NCBI Taxonomy" id="654"/>
    <lineage>
        <taxon>Bacteria</taxon>
        <taxon>Pseudomonadati</taxon>
        <taxon>Pseudomonadota</taxon>
        <taxon>Gammaproteobacteria</taxon>
        <taxon>Aeromonadales</taxon>
        <taxon>Aeromonadaceae</taxon>
        <taxon>Aeromonas</taxon>
    </lineage>
</organism>
<dbReference type="RefSeq" id="WP_139495355.1">
    <property type="nucleotide sequence ID" value="NZ_CAWORL010000019.1"/>
</dbReference>
<gene>
    <name evidence="1" type="ORF">CF123_18840</name>
</gene>
<evidence type="ECO:0000313" key="2">
    <source>
        <dbReference type="Proteomes" id="UP000796104"/>
    </source>
</evidence>
<dbReference type="AlphaFoldDB" id="A0AAX2UPX4"/>
<accession>A0AAX2UPX4</accession>
<dbReference type="EMBL" id="PDXJ01000026">
    <property type="protein sequence ID" value="TND51925.1"/>
    <property type="molecule type" value="Genomic_DNA"/>
</dbReference>
<reference evidence="1" key="2">
    <citation type="journal article" date="2019" name="PLoS ONE">
        <title>Identification and characterization of putative Aeromonas spp. T3SS effectors.</title>
        <authorList>
            <person name="Rangel L.T."/>
            <person name="Marden J."/>
            <person name="Colston S."/>
            <person name="Setubal J.C."/>
            <person name="Graf J."/>
            <person name="Gogarten J.P."/>
        </authorList>
    </citation>
    <scope>NUCLEOTIDE SEQUENCE</scope>
    <source>
        <strain evidence="1">BAQ071013-135</strain>
    </source>
</reference>
<dbReference type="Proteomes" id="UP000796104">
    <property type="component" value="Unassembled WGS sequence"/>
</dbReference>
<sequence>MISVCFTPETGALNVLVHSKTGVPVYIMTGWADDKEPVVSQVSSRSESDQIWMPTDIRFGWYHILAMTRSALFQDEQFGLECGVLKMDTIKLLSAMNEPVYITFSLSEVKALESITMLAYGLHSGVASSSMHNVPQFEALPADYH</sequence>
<name>A0AAX2UPX4_AERVE</name>
<protein>
    <submittedName>
        <fullName evidence="1">Uncharacterized protein</fullName>
    </submittedName>
</protein>
<evidence type="ECO:0000313" key="1">
    <source>
        <dbReference type="EMBL" id="TND51925.1"/>
    </source>
</evidence>
<proteinExistence type="predicted"/>
<reference evidence="1" key="1">
    <citation type="submission" date="2017-10" db="EMBL/GenBank/DDBJ databases">
        <authorList>
            <person name="Colston S.M."/>
            <person name="Graf J."/>
        </authorList>
    </citation>
    <scope>NUCLEOTIDE SEQUENCE</scope>
    <source>
        <strain evidence="1">BAQ071013-135</strain>
    </source>
</reference>
<comment type="caution">
    <text evidence="1">The sequence shown here is derived from an EMBL/GenBank/DDBJ whole genome shotgun (WGS) entry which is preliminary data.</text>
</comment>